<protein>
    <submittedName>
        <fullName evidence="1">Uncharacterized protein</fullName>
    </submittedName>
</protein>
<organism evidence="1 2">
    <name type="scientific">Thioclava kandeliae</name>
    <dbReference type="NCBI Taxonomy" id="3070818"/>
    <lineage>
        <taxon>Bacteria</taxon>
        <taxon>Pseudomonadati</taxon>
        <taxon>Pseudomonadota</taxon>
        <taxon>Alphaproteobacteria</taxon>
        <taxon>Rhodobacterales</taxon>
        <taxon>Paracoccaceae</taxon>
        <taxon>Thioclava</taxon>
    </lineage>
</organism>
<reference evidence="1 2" key="1">
    <citation type="submission" date="2024-01" db="EMBL/GenBank/DDBJ databases">
        <authorList>
            <person name="Deng Y."/>
            <person name="Su J."/>
        </authorList>
    </citation>
    <scope>NUCLEOTIDE SEQUENCE [LARGE SCALE GENOMIC DNA]</scope>
    <source>
        <strain evidence="1 2">CPCC 100088</strain>
    </source>
</reference>
<dbReference type="Proteomes" id="UP001438953">
    <property type="component" value="Unassembled WGS sequence"/>
</dbReference>
<name>A0ABV1SG80_9RHOB</name>
<evidence type="ECO:0000313" key="2">
    <source>
        <dbReference type="Proteomes" id="UP001438953"/>
    </source>
</evidence>
<dbReference type="EMBL" id="JAYWLC010000005">
    <property type="protein sequence ID" value="MER5171904.1"/>
    <property type="molecule type" value="Genomic_DNA"/>
</dbReference>
<sequence>MTVNTSPAAVDAVTTEPQDLIMGPCALPDAPMAMPVQVLEREGAGIWQALLALLPQPMRAHRS</sequence>
<proteinExistence type="predicted"/>
<comment type="caution">
    <text evidence="1">The sequence shown here is derived from an EMBL/GenBank/DDBJ whole genome shotgun (WGS) entry which is preliminary data.</text>
</comment>
<accession>A0ABV1SG80</accession>
<dbReference type="RefSeq" id="WP_350936509.1">
    <property type="nucleotide sequence ID" value="NZ_JAYWLC010000005.1"/>
</dbReference>
<evidence type="ECO:0000313" key="1">
    <source>
        <dbReference type="EMBL" id="MER5171904.1"/>
    </source>
</evidence>
<keyword evidence="2" id="KW-1185">Reference proteome</keyword>
<reference evidence="1 2" key="2">
    <citation type="submission" date="2024-06" db="EMBL/GenBank/DDBJ databases">
        <title>Thioclava kandeliae sp. nov. from a rhizosphere soil sample of Kandelia candel in a mangrove.</title>
        <authorList>
            <person name="Mu T."/>
        </authorList>
    </citation>
    <scope>NUCLEOTIDE SEQUENCE [LARGE SCALE GENOMIC DNA]</scope>
    <source>
        <strain evidence="1 2">CPCC 100088</strain>
    </source>
</reference>
<gene>
    <name evidence="1" type="ORF">VSX56_08940</name>
</gene>